<name>A0A6H0S256_9MYCO</name>
<protein>
    <submittedName>
        <fullName evidence="2">Amidase</fullName>
    </submittedName>
</protein>
<evidence type="ECO:0000313" key="3">
    <source>
        <dbReference type="Proteomes" id="UP000501849"/>
    </source>
</evidence>
<dbReference type="AlphaFoldDB" id="A0A6H0S256"/>
<dbReference type="Gene3D" id="3.90.1720.10">
    <property type="entry name" value="endopeptidase domain like (from Nostoc punctiforme)"/>
    <property type="match status" value="1"/>
</dbReference>
<dbReference type="EMBL" id="CP038799">
    <property type="protein sequence ID" value="QIV80405.1"/>
    <property type="molecule type" value="Genomic_DNA"/>
</dbReference>
<dbReference type="KEGG" id="mfre:EXE63_05475"/>
<reference evidence="2 3" key="1">
    <citation type="submission" date="2019-04" db="EMBL/GenBank/DDBJ databases">
        <title>Draft, Whole-Genome Sequence of the Anthracene-degrading Mycobacterium frederiksbergense LB501T, Isolated from a Polycyclic Aromatic Hydrocarbon (PAH)-Contaminated Soil.</title>
        <authorList>
            <person name="Augelletti F."/>
        </authorList>
    </citation>
    <scope>NUCLEOTIDE SEQUENCE [LARGE SCALE GENOMIC DNA]</scope>
    <source>
        <strain evidence="2 3">LB 501T</strain>
    </source>
</reference>
<evidence type="ECO:0000259" key="1">
    <source>
        <dbReference type="Pfam" id="PF12671"/>
    </source>
</evidence>
<feature type="domain" description="Putative amidase" evidence="1">
    <location>
        <begin position="211"/>
        <end position="378"/>
    </location>
</feature>
<sequence>MSPTATQTALPTRSEVAGWNTADLSSAATRWEQAASAAEAAFDQHRQNIANPVWVGDAKDAALQRVTADVAVAHRQGDAQREAAVIAARGAEDIRSAQQEVLEAIHTAEADGFQVDEDLTVSDTRPYDAQTAATRVVSAIEYAEEIRWRAEQLVQTDALVGKQLEAKAEELAGISFDGENRSEAPGDQVQLVGNEIKLGPELGENPPLSESRRRAVEYSEKWAEGFNPEYESLGGGDLDCTNFASQVMRAGGFDDVGNDIDDWRRGDSDDWYYQNDGAILPGNTSSKTWTLAKENHNFVTQHSGRGDIVGVVPTPSSNGLDPLAPSKAGLLPGDLIYYKDADGGINHVAVYAGQQTINGVPTDIINQHSGGVKLHDDWMPNSAEYTHAPAQVEFVHLRYPGE</sequence>
<dbReference type="Pfam" id="PF12671">
    <property type="entry name" value="Amidase_6"/>
    <property type="match status" value="1"/>
</dbReference>
<gene>
    <name evidence="2" type="ORF">EXE63_05475</name>
</gene>
<dbReference type="PANTHER" id="PTHR40032">
    <property type="entry name" value="EXPORTED PROTEIN-RELATED"/>
    <property type="match status" value="1"/>
</dbReference>
<dbReference type="RefSeq" id="WP_168141128.1">
    <property type="nucleotide sequence ID" value="NZ_CP038799.1"/>
</dbReference>
<proteinExistence type="predicted"/>
<dbReference type="Proteomes" id="UP000501849">
    <property type="component" value="Chromosome"/>
</dbReference>
<dbReference type="InterPro" id="IPR024301">
    <property type="entry name" value="Amidase_6"/>
</dbReference>
<evidence type="ECO:0000313" key="2">
    <source>
        <dbReference type="EMBL" id="QIV80405.1"/>
    </source>
</evidence>
<dbReference type="PANTHER" id="PTHR40032:SF1">
    <property type="entry name" value="EXPORTED PROTEIN"/>
    <property type="match status" value="1"/>
</dbReference>
<accession>A0A6H0S256</accession>
<organism evidence="2 3">
    <name type="scientific">Mycolicibacterium frederiksbergense</name>
    <dbReference type="NCBI Taxonomy" id="117567"/>
    <lineage>
        <taxon>Bacteria</taxon>
        <taxon>Bacillati</taxon>
        <taxon>Actinomycetota</taxon>
        <taxon>Actinomycetes</taxon>
        <taxon>Mycobacteriales</taxon>
        <taxon>Mycobacteriaceae</taxon>
        <taxon>Mycolicibacterium</taxon>
    </lineage>
</organism>
<keyword evidence="3" id="KW-1185">Reference proteome</keyword>